<proteinExistence type="predicted"/>
<feature type="transmembrane region" description="Helical" evidence="1">
    <location>
        <begin position="72"/>
        <end position="93"/>
    </location>
</feature>
<name>S5N3C7_9ABAC</name>
<keyword evidence="1" id="KW-0812">Transmembrane</keyword>
<feature type="transmembrane region" description="Helical" evidence="1">
    <location>
        <begin position="168"/>
        <end position="191"/>
    </location>
</feature>
<feature type="transmembrane region" description="Helical" evidence="1">
    <location>
        <begin position="39"/>
        <end position="60"/>
    </location>
</feature>
<feature type="transmembrane region" description="Helical" evidence="1">
    <location>
        <begin position="198"/>
        <end position="215"/>
    </location>
</feature>
<dbReference type="KEGG" id="vg:16489524"/>
<dbReference type="OrthoDB" id="13338at10239"/>
<feature type="transmembrane region" description="Helical" evidence="1">
    <location>
        <begin position="134"/>
        <end position="156"/>
    </location>
</feature>
<sequence>MLNNNVYLNENVTWGKCVRDLYAVCFLVSNKHKSYVVMLLLRTFGLLVSMVMFGAAYYIARDRFDFFIYYSHWVLLLLIFMFTTGMITSAIMYSKRHVYKTISSGDVDDAGFHRNNHNKYNYGSLPWYMKLQALIFNVTISSNVVVTIIYLVTMLIDPQSRRTDNAGFIVNTTVHVTNSILVLCELVLSAIPIRLESILHPIMFNILYGIFYLVYQHYTTKTIYYPISIKEAIMYSIIINATCVAVYLVTYIIGFIKYKCNKEREIINNNDVITELINN</sequence>
<dbReference type="RefSeq" id="YP_008378339.1">
    <property type="nucleotide sequence ID" value="NC_021923.1"/>
</dbReference>
<evidence type="ECO:0000313" key="3">
    <source>
        <dbReference type="Proteomes" id="UP000203768"/>
    </source>
</evidence>
<evidence type="ECO:0000313" key="2">
    <source>
        <dbReference type="EMBL" id="AGR56875.1"/>
    </source>
</evidence>
<dbReference type="GO" id="GO:0016020">
    <property type="term" value="C:membrane"/>
    <property type="evidence" value="ECO:0007669"/>
    <property type="project" value="TreeGrafter"/>
</dbReference>
<dbReference type="GeneID" id="16489524"/>
<dbReference type="Proteomes" id="UP000203768">
    <property type="component" value="Segment"/>
</dbReference>
<feature type="transmembrane region" description="Helical" evidence="1">
    <location>
        <begin position="235"/>
        <end position="256"/>
    </location>
</feature>
<keyword evidence="1" id="KW-0472">Membrane</keyword>
<evidence type="ECO:0000256" key="1">
    <source>
        <dbReference type="SAM" id="Phobius"/>
    </source>
</evidence>
<dbReference type="EMBL" id="KF158713">
    <property type="protein sequence ID" value="AGR56875.1"/>
    <property type="molecule type" value="Genomic_DNA"/>
</dbReference>
<gene>
    <name evidence="2" type="ORF">Hesp123</name>
</gene>
<keyword evidence="3" id="KW-1185">Reference proteome</keyword>
<keyword evidence="1" id="KW-1133">Transmembrane helix</keyword>
<dbReference type="PANTHER" id="PTHR12242">
    <property type="entry name" value="OS02G0130600 PROTEIN-RELATED"/>
    <property type="match status" value="1"/>
</dbReference>
<organism evidence="2 3">
    <name type="scientific">Hemileuca sp. nucleopolyhedrovirus</name>
    <dbReference type="NCBI Taxonomy" id="1367203"/>
    <lineage>
        <taxon>Viruses</taxon>
        <taxon>Viruses incertae sedis</taxon>
        <taxon>Naldaviricetes</taxon>
        <taxon>Lefavirales</taxon>
        <taxon>Baculoviridae</taxon>
        <taxon>Alphabaculovirus</taxon>
        <taxon>Alphabaculovirus heleucae</taxon>
        <taxon>Hemileuca species nucleopolyhedrovirus</taxon>
    </lineage>
</organism>
<accession>S5N3C7</accession>
<reference evidence="2 3" key="1">
    <citation type="journal article" date="2013" name="Virus Genes">
        <title>The genome of a baculovirus isolated from Hemileuca sp. encodes a serpin ortholog.</title>
        <authorList>
            <person name="Rohrmann G.F."/>
            <person name="Erlandson M.A."/>
            <person name="Theilmann D.A."/>
        </authorList>
    </citation>
    <scope>NUCLEOTIDE SEQUENCE [LARGE SCALE GENOMIC DNA]</scope>
</reference>
<protein>
    <submittedName>
        <fullName evidence="2">HESP123</fullName>
    </submittedName>
</protein>